<feature type="domain" description="Methyltransferase" evidence="1">
    <location>
        <begin position="25"/>
        <end position="113"/>
    </location>
</feature>
<dbReference type="AlphaFoldDB" id="A0AAE0TB69"/>
<dbReference type="PANTHER" id="PTHR32026">
    <property type="entry name" value="METHYLTRANSFERASE-LIKE PROTEIN 24"/>
    <property type="match status" value="1"/>
</dbReference>
<dbReference type="EMBL" id="JAEAOA010000479">
    <property type="protein sequence ID" value="KAK3607177.1"/>
    <property type="molecule type" value="Genomic_DNA"/>
</dbReference>
<dbReference type="Pfam" id="PF13383">
    <property type="entry name" value="Methyltransf_22"/>
    <property type="match status" value="1"/>
</dbReference>
<dbReference type="PANTHER" id="PTHR32026:SF10">
    <property type="entry name" value="METHYLTRANSFERASE-LIKE PROTEIN 24-RELATED"/>
    <property type="match status" value="1"/>
</dbReference>
<sequence length="146" mass="17130">MRDKGVTYKHTDNVTFYMIGLGAKNEILENRWKMKTLEQIRRDLKHTERTINILKIDIEGSEWISIPQMVSSGTLRSVNQMQIELHGNGTEHDLKVLRMLYEDGFRLFMRDRNLNCKYSKTGIVRPRTSCMEVAMVRINSKHSTKI</sequence>
<protein>
    <recommendedName>
        <fullName evidence="1">Methyltransferase domain-containing protein</fullName>
    </recommendedName>
</protein>
<name>A0AAE0TB69_9BIVA</name>
<dbReference type="InterPro" id="IPR026913">
    <property type="entry name" value="METTL24"/>
</dbReference>
<reference evidence="2" key="1">
    <citation type="journal article" date="2021" name="Genome Biol. Evol.">
        <title>A High-Quality Reference Genome for a Parasitic Bivalve with Doubly Uniparental Inheritance (Bivalvia: Unionida).</title>
        <authorList>
            <person name="Smith C.H."/>
        </authorList>
    </citation>
    <scope>NUCLEOTIDE SEQUENCE</scope>
    <source>
        <strain evidence="2">CHS0354</strain>
    </source>
</reference>
<dbReference type="InterPro" id="IPR029063">
    <property type="entry name" value="SAM-dependent_MTases_sf"/>
</dbReference>
<accession>A0AAE0TB69</accession>
<proteinExistence type="predicted"/>
<dbReference type="Proteomes" id="UP001195483">
    <property type="component" value="Unassembled WGS sequence"/>
</dbReference>
<dbReference type="SUPFAM" id="SSF53335">
    <property type="entry name" value="S-adenosyl-L-methionine-dependent methyltransferases"/>
    <property type="match status" value="1"/>
</dbReference>
<evidence type="ECO:0000313" key="3">
    <source>
        <dbReference type="Proteomes" id="UP001195483"/>
    </source>
</evidence>
<comment type="caution">
    <text evidence="2">The sequence shown here is derived from an EMBL/GenBank/DDBJ whole genome shotgun (WGS) entry which is preliminary data.</text>
</comment>
<evidence type="ECO:0000259" key="1">
    <source>
        <dbReference type="Pfam" id="PF13383"/>
    </source>
</evidence>
<reference evidence="2" key="3">
    <citation type="submission" date="2023-05" db="EMBL/GenBank/DDBJ databases">
        <authorList>
            <person name="Smith C.H."/>
        </authorList>
    </citation>
    <scope>NUCLEOTIDE SEQUENCE</scope>
    <source>
        <strain evidence="2">CHS0354</strain>
        <tissue evidence="2">Mantle</tissue>
    </source>
</reference>
<gene>
    <name evidence="2" type="ORF">CHS0354_007092</name>
</gene>
<organism evidence="2 3">
    <name type="scientific">Potamilus streckersoni</name>
    <dbReference type="NCBI Taxonomy" id="2493646"/>
    <lineage>
        <taxon>Eukaryota</taxon>
        <taxon>Metazoa</taxon>
        <taxon>Spiralia</taxon>
        <taxon>Lophotrochozoa</taxon>
        <taxon>Mollusca</taxon>
        <taxon>Bivalvia</taxon>
        <taxon>Autobranchia</taxon>
        <taxon>Heteroconchia</taxon>
        <taxon>Palaeoheterodonta</taxon>
        <taxon>Unionida</taxon>
        <taxon>Unionoidea</taxon>
        <taxon>Unionidae</taxon>
        <taxon>Ambleminae</taxon>
        <taxon>Lampsilini</taxon>
        <taxon>Potamilus</taxon>
    </lineage>
</organism>
<keyword evidence="3" id="KW-1185">Reference proteome</keyword>
<dbReference type="InterPro" id="IPR025714">
    <property type="entry name" value="Methyltranfer_dom"/>
</dbReference>
<evidence type="ECO:0000313" key="2">
    <source>
        <dbReference type="EMBL" id="KAK3607177.1"/>
    </source>
</evidence>
<reference evidence="2" key="2">
    <citation type="journal article" date="2021" name="Genome Biol. Evol.">
        <title>Developing a high-quality reference genome for a parasitic bivalve with doubly uniparental inheritance (Bivalvia: Unionida).</title>
        <authorList>
            <person name="Smith C.H."/>
        </authorList>
    </citation>
    <scope>NUCLEOTIDE SEQUENCE</scope>
    <source>
        <strain evidence="2">CHS0354</strain>
        <tissue evidence="2">Mantle</tissue>
    </source>
</reference>